<reference evidence="1 2" key="1">
    <citation type="submission" date="2019-04" db="EMBL/GenBank/DDBJ databases">
        <authorList>
            <consortium name="DOE Joint Genome Institute"/>
            <person name="Mondo S."/>
            <person name="Kjaerbolling I."/>
            <person name="Vesth T."/>
            <person name="Frisvad J.C."/>
            <person name="Nybo J.L."/>
            <person name="Theobald S."/>
            <person name="Kildgaard S."/>
            <person name="Isbrandt T."/>
            <person name="Kuo A."/>
            <person name="Sato A."/>
            <person name="Lyhne E.K."/>
            <person name="Kogle M.E."/>
            <person name="Wiebenga A."/>
            <person name="Kun R.S."/>
            <person name="Lubbers R.J."/>
            <person name="Makela M.R."/>
            <person name="Barry K."/>
            <person name="Chovatia M."/>
            <person name="Clum A."/>
            <person name="Daum C."/>
            <person name="Haridas S."/>
            <person name="He G."/>
            <person name="LaButti K."/>
            <person name="Lipzen A."/>
            <person name="Riley R."/>
            <person name="Salamov A."/>
            <person name="Simmons B.A."/>
            <person name="Magnuson J.K."/>
            <person name="Henrissat B."/>
            <person name="Mortensen U.H."/>
            <person name="Larsen T.O."/>
            <person name="Devries R.P."/>
            <person name="Grigoriev I.V."/>
            <person name="Machida M."/>
            <person name="Baker S.E."/>
            <person name="Andersen M.R."/>
            <person name="Cantor M.N."/>
            <person name="Hua S.X."/>
        </authorList>
    </citation>
    <scope>NUCLEOTIDE SEQUENCE [LARGE SCALE GENOMIC DNA]</scope>
    <source>
        <strain evidence="1 2">CBS 119388</strain>
    </source>
</reference>
<dbReference type="EMBL" id="ML736823">
    <property type="protein sequence ID" value="KAE8399961.1"/>
    <property type="molecule type" value="Genomic_DNA"/>
</dbReference>
<sequence>MKQNTKGNRFKPRFHQTKWVQKRPESMLLVGIPSRWDPPTPSLPQLPRQLRSMERALEVLWVLGLGSFLHRGGYPNAREVVPWPSRILGECYPCEQGKRQRKIGGKAGQLVMHLLAKVHGVPGILRKIDMGC</sequence>
<organism evidence="1 2">
    <name type="scientific">Aspergillus pseudonomiae</name>
    <dbReference type="NCBI Taxonomy" id="1506151"/>
    <lineage>
        <taxon>Eukaryota</taxon>
        <taxon>Fungi</taxon>
        <taxon>Dikarya</taxon>
        <taxon>Ascomycota</taxon>
        <taxon>Pezizomycotina</taxon>
        <taxon>Eurotiomycetes</taxon>
        <taxon>Eurotiomycetidae</taxon>
        <taxon>Eurotiales</taxon>
        <taxon>Aspergillaceae</taxon>
        <taxon>Aspergillus</taxon>
        <taxon>Aspergillus subgen. Circumdati</taxon>
    </lineage>
</organism>
<accession>A0A5N7D0M1</accession>
<name>A0A5N7D0M1_9EURO</name>
<dbReference type="AlphaFoldDB" id="A0A5N7D0M1"/>
<proteinExistence type="predicted"/>
<dbReference type="Proteomes" id="UP000325579">
    <property type="component" value="Unassembled WGS sequence"/>
</dbReference>
<protein>
    <submittedName>
        <fullName evidence="1">Uncharacterized protein</fullName>
    </submittedName>
</protein>
<keyword evidence="2" id="KW-1185">Reference proteome</keyword>
<dbReference type="RefSeq" id="XP_031937280.1">
    <property type="nucleotide sequence ID" value="XM_032080084.1"/>
</dbReference>
<gene>
    <name evidence="1" type="ORF">BDV37DRAFT_216271</name>
</gene>
<evidence type="ECO:0000313" key="1">
    <source>
        <dbReference type="EMBL" id="KAE8399961.1"/>
    </source>
</evidence>
<evidence type="ECO:0000313" key="2">
    <source>
        <dbReference type="Proteomes" id="UP000325579"/>
    </source>
</evidence>
<dbReference type="GeneID" id="43664775"/>